<evidence type="ECO:0000256" key="12">
    <source>
        <dbReference type="RuleBase" id="RU004424"/>
    </source>
</evidence>
<comment type="similarity">
    <text evidence="2 11">Belongs to the G-protein coupled receptor T2R family.</text>
</comment>
<organism evidence="15 16">
    <name type="scientific">Engystomops pustulosus</name>
    <name type="common">Tungara frog</name>
    <name type="synonym">Physalaemus pustulosus</name>
    <dbReference type="NCBI Taxonomy" id="76066"/>
    <lineage>
        <taxon>Eukaryota</taxon>
        <taxon>Metazoa</taxon>
        <taxon>Chordata</taxon>
        <taxon>Craniata</taxon>
        <taxon>Vertebrata</taxon>
        <taxon>Euteleostomi</taxon>
        <taxon>Amphibia</taxon>
        <taxon>Batrachia</taxon>
        <taxon>Anura</taxon>
        <taxon>Neobatrachia</taxon>
        <taxon>Hyloidea</taxon>
        <taxon>Leptodactylidae</taxon>
        <taxon>Leiuperinae</taxon>
        <taxon>Engystomops</taxon>
    </lineage>
</organism>
<dbReference type="InterPro" id="IPR007960">
    <property type="entry name" value="TAS2R"/>
</dbReference>
<accession>A0AAV7DGY5</accession>
<sequence>MLPAFILVSMIVLGVSTVMAVFTNSFIIAVNLIDKAVSKSLSPSDLIVITLCVSNIFFQLIMLINDYMSFVCGDIYFQDEVYIISTVLLILPIYCSFWFTVCLSVNYYLQIVIATHPLLIRLKLAVARLVPQLILASLFISFATGLPAAWNFHHDSPSVNISMNESVEISVPSLNVVYLLPSNLISCSIPLILVAITNGLIIKSLVAHNSDKNTKGELSARAEGRVRAARTISCLLFLYISFYISEILVFIEIFPQSSPGFCTCLMIIYGYSPAQSIVLIFGSPKLKQVSLSLVRCV</sequence>
<feature type="transmembrane region" description="Helical" evidence="13">
    <location>
        <begin position="257"/>
        <end position="281"/>
    </location>
</feature>
<keyword evidence="9 12" id="KW-0675">Receptor</keyword>
<dbReference type="AlphaFoldDB" id="A0AAV7DGY5"/>
<comment type="caution">
    <text evidence="15">The sequence shown here is derived from an EMBL/GenBank/DDBJ whole genome shotgun (WGS) entry which is preliminary data.</text>
</comment>
<reference evidence="15" key="1">
    <citation type="thesis" date="2020" institute="ProQuest LLC" country="789 East Eisenhower Parkway, Ann Arbor, MI, USA">
        <title>Comparative Genomics and Chromosome Evolution.</title>
        <authorList>
            <person name="Mudd A.B."/>
        </authorList>
    </citation>
    <scope>NUCLEOTIDE SEQUENCE</scope>
    <source>
        <strain evidence="15">237g6f4</strain>
        <tissue evidence="15">Blood</tissue>
    </source>
</reference>
<dbReference type="PROSITE" id="PS50262">
    <property type="entry name" value="G_PROTEIN_RECEP_F1_2"/>
    <property type="match status" value="1"/>
</dbReference>
<dbReference type="PANTHER" id="PTHR11394:SF47">
    <property type="entry name" value="TASTE RECEPTOR TYPE 2 MEMBER 40"/>
    <property type="match status" value="1"/>
</dbReference>
<evidence type="ECO:0000256" key="3">
    <source>
        <dbReference type="ARBA" id="ARBA00022480"/>
    </source>
</evidence>
<evidence type="ECO:0000313" key="15">
    <source>
        <dbReference type="EMBL" id="KAG8596448.1"/>
    </source>
</evidence>
<name>A0AAV7DGY5_ENGPU</name>
<dbReference type="GO" id="GO:0033038">
    <property type="term" value="F:bitter taste receptor activity"/>
    <property type="evidence" value="ECO:0007669"/>
    <property type="project" value="InterPro"/>
</dbReference>
<evidence type="ECO:0000256" key="1">
    <source>
        <dbReference type="ARBA" id="ARBA00004141"/>
    </source>
</evidence>
<keyword evidence="6 13" id="KW-1133">Transmembrane helix</keyword>
<dbReference type="Proteomes" id="UP000824782">
    <property type="component" value="Unassembled WGS sequence"/>
</dbReference>
<evidence type="ECO:0000256" key="2">
    <source>
        <dbReference type="ARBA" id="ARBA00007376"/>
    </source>
</evidence>
<dbReference type="PANTHER" id="PTHR11394">
    <property type="entry name" value="TASTE RECEPTOR TYPE 2"/>
    <property type="match status" value="1"/>
</dbReference>
<dbReference type="FunFam" id="1.20.1070.10:FF:000055">
    <property type="entry name" value="Taste receptor type 2"/>
    <property type="match status" value="1"/>
</dbReference>
<feature type="non-terminal residue" evidence="15">
    <location>
        <position position="297"/>
    </location>
</feature>
<dbReference type="SUPFAM" id="SSF81321">
    <property type="entry name" value="Family A G protein-coupled receptor-like"/>
    <property type="match status" value="1"/>
</dbReference>
<keyword evidence="16" id="KW-1185">Reference proteome</keyword>
<feature type="transmembrane region" description="Helical" evidence="13">
    <location>
        <begin position="183"/>
        <end position="207"/>
    </location>
</feature>
<keyword evidence="5 12" id="KW-0812">Transmembrane</keyword>
<dbReference type="Gene3D" id="1.20.1070.10">
    <property type="entry name" value="Rhodopsin 7-helix transmembrane proteins"/>
    <property type="match status" value="1"/>
</dbReference>
<evidence type="ECO:0000256" key="5">
    <source>
        <dbReference type="ARBA" id="ARBA00022692"/>
    </source>
</evidence>
<keyword evidence="8 12" id="KW-0472">Membrane</keyword>
<comment type="subcellular location">
    <subcellularLocation>
        <location evidence="1 12">Membrane</location>
        <topology evidence="1 12">Multi-pass membrane protein</topology>
    </subcellularLocation>
</comment>
<feature type="transmembrane region" description="Helical" evidence="13">
    <location>
        <begin position="84"/>
        <end position="109"/>
    </location>
</feature>
<evidence type="ECO:0000256" key="10">
    <source>
        <dbReference type="ARBA" id="ARBA00023224"/>
    </source>
</evidence>
<dbReference type="GO" id="GO:0004930">
    <property type="term" value="F:G protein-coupled receptor activity"/>
    <property type="evidence" value="ECO:0007669"/>
    <property type="project" value="UniProtKB-KW"/>
</dbReference>
<evidence type="ECO:0000256" key="6">
    <source>
        <dbReference type="ARBA" id="ARBA00022989"/>
    </source>
</evidence>
<evidence type="ECO:0000256" key="4">
    <source>
        <dbReference type="ARBA" id="ARBA00022606"/>
    </source>
</evidence>
<evidence type="ECO:0000256" key="9">
    <source>
        <dbReference type="ARBA" id="ARBA00023170"/>
    </source>
</evidence>
<protein>
    <recommendedName>
        <fullName evidence="12">Taste receptor type 2</fullName>
    </recommendedName>
</protein>
<dbReference type="EMBL" id="WNYA01000001">
    <property type="protein sequence ID" value="KAG8596448.1"/>
    <property type="molecule type" value="Genomic_DNA"/>
</dbReference>
<dbReference type="Pfam" id="PF05296">
    <property type="entry name" value="TAS2R"/>
    <property type="match status" value="1"/>
</dbReference>
<keyword evidence="7 12" id="KW-0297">G-protein coupled receptor</keyword>
<keyword evidence="4 12" id="KW-0716">Sensory transduction</keyword>
<feature type="domain" description="G-protein coupled receptors family 1 profile" evidence="14">
    <location>
        <begin position="23"/>
        <end position="251"/>
    </location>
</feature>
<evidence type="ECO:0000259" key="14">
    <source>
        <dbReference type="PROSITE" id="PS50262"/>
    </source>
</evidence>
<evidence type="ECO:0000256" key="11">
    <source>
        <dbReference type="RuleBase" id="RU004423"/>
    </source>
</evidence>
<dbReference type="GO" id="GO:0016020">
    <property type="term" value="C:membrane"/>
    <property type="evidence" value="ECO:0007669"/>
    <property type="project" value="UniProtKB-SubCell"/>
</dbReference>
<feature type="transmembrane region" description="Helical" evidence="13">
    <location>
        <begin position="129"/>
        <end position="150"/>
    </location>
</feature>
<evidence type="ECO:0000256" key="13">
    <source>
        <dbReference type="SAM" id="Phobius"/>
    </source>
</evidence>
<proteinExistence type="inferred from homology"/>
<evidence type="ECO:0000313" key="16">
    <source>
        <dbReference type="Proteomes" id="UP000824782"/>
    </source>
</evidence>
<feature type="transmembrane region" description="Helical" evidence="13">
    <location>
        <begin position="45"/>
        <end position="64"/>
    </location>
</feature>
<feature type="transmembrane region" description="Helical" evidence="13">
    <location>
        <begin position="228"/>
        <end position="251"/>
    </location>
</feature>
<keyword evidence="3 12" id="KW-0919">Taste</keyword>
<evidence type="ECO:0000256" key="8">
    <source>
        <dbReference type="ARBA" id="ARBA00023136"/>
    </source>
</evidence>
<gene>
    <name evidence="15" type="ORF">GDO81_001905</name>
</gene>
<evidence type="ECO:0000256" key="7">
    <source>
        <dbReference type="ARBA" id="ARBA00023040"/>
    </source>
</evidence>
<keyword evidence="10 12" id="KW-0807">Transducer</keyword>
<feature type="transmembrane region" description="Helical" evidence="13">
    <location>
        <begin position="6"/>
        <end position="33"/>
    </location>
</feature>
<dbReference type="InterPro" id="IPR017452">
    <property type="entry name" value="GPCR_Rhodpsn_7TM"/>
</dbReference>